<comment type="caution">
    <text evidence="15">The sequence shown here is derived from an EMBL/GenBank/DDBJ whole genome shotgun (WGS) entry which is preliminary data.</text>
</comment>
<dbReference type="Pfam" id="PF00168">
    <property type="entry name" value="C2"/>
    <property type="match status" value="1"/>
</dbReference>
<feature type="compositionally biased region" description="Basic and acidic residues" evidence="12">
    <location>
        <begin position="998"/>
        <end position="1008"/>
    </location>
</feature>
<dbReference type="FunFam" id="1.10.238.10:FF:000024">
    <property type="entry name" value="1-phosphatidylinositol 4,5-bisphosphate phosphodiesterase"/>
    <property type="match status" value="1"/>
</dbReference>
<dbReference type="Pfam" id="PF08703">
    <property type="entry name" value="PLC-beta_C"/>
    <property type="match status" value="1"/>
</dbReference>
<dbReference type="InterPro" id="IPR037862">
    <property type="entry name" value="PLC-beta_PH"/>
</dbReference>
<dbReference type="PROSITE" id="PS50008">
    <property type="entry name" value="PIPLC_Y_DOMAIN"/>
    <property type="match status" value="1"/>
</dbReference>
<dbReference type="SUPFAM" id="SSF51695">
    <property type="entry name" value="PLC-like phosphodiesterases"/>
    <property type="match status" value="1"/>
</dbReference>
<dbReference type="SUPFAM" id="SSF50729">
    <property type="entry name" value="PH domain-like"/>
    <property type="match status" value="1"/>
</dbReference>
<keyword evidence="10" id="KW-0479">Metal-binding</keyword>
<evidence type="ECO:0000256" key="8">
    <source>
        <dbReference type="PIRNR" id="PIRNR000956"/>
    </source>
</evidence>
<evidence type="ECO:0000256" key="6">
    <source>
        <dbReference type="ARBA" id="ARBA00023098"/>
    </source>
</evidence>
<dbReference type="Gene3D" id="3.20.20.190">
    <property type="entry name" value="Phosphatidylinositol (PI) phosphodiesterase"/>
    <property type="match status" value="2"/>
</dbReference>
<feature type="compositionally biased region" description="Low complexity" evidence="12">
    <location>
        <begin position="1022"/>
        <end position="1035"/>
    </location>
</feature>
<feature type="compositionally biased region" description="Low complexity" evidence="12">
    <location>
        <begin position="523"/>
        <end position="541"/>
    </location>
</feature>
<evidence type="ECO:0000259" key="13">
    <source>
        <dbReference type="PROSITE" id="PS50004"/>
    </source>
</evidence>
<dbReference type="Pfam" id="PF00387">
    <property type="entry name" value="PI-PLC-Y"/>
    <property type="match status" value="1"/>
</dbReference>
<dbReference type="SMART" id="SM00239">
    <property type="entry name" value="C2"/>
    <property type="match status" value="1"/>
</dbReference>
<dbReference type="InterPro" id="IPR000909">
    <property type="entry name" value="PLipase_C_PInositol-sp_X_dom"/>
</dbReference>
<dbReference type="STRING" id="947166.A0A1D1VKI5"/>
<gene>
    <name evidence="15" type="primary">RvY_12729-1</name>
    <name evidence="15" type="synonym">RvY_12729.1</name>
    <name evidence="15" type="ORF">RvY_12729</name>
</gene>
<dbReference type="InterPro" id="IPR016280">
    <property type="entry name" value="PLC-beta"/>
</dbReference>
<dbReference type="Pfam" id="PF00388">
    <property type="entry name" value="PI-PLC-X"/>
    <property type="match status" value="1"/>
</dbReference>
<dbReference type="PRINTS" id="PR00390">
    <property type="entry name" value="PHPHLIPASEC"/>
</dbReference>
<keyword evidence="2" id="KW-0597">Phosphoprotein</keyword>
<dbReference type="GO" id="GO:0016042">
    <property type="term" value="P:lipid catabolic process"/>
    <property type="evidence" value="ECO:0007669"/>
    <property type="project" value="UniProtKB-KW"/>
</dbReference>
<feature type="domain" description="PI-PLC Y-box" evidence="14">
    <location>
        <begin position="707"/>
        <end position="823"/>
    </location>
</feature>
<dbReference type="PANTHER" id="PTHR10336">
    <property type="entry name" value="PHOSPHOINOSITIDE-SPECIFIC PHOSPHOLIPASE C FAMILY PROTEIN"/>
    <property type="match status" value="1"/>
</dbReference>
<organism evidence="15 16">
    <name type="scientific">Ramazzottius varieornatus</name>
    <name type="common">Water bear</name>
    <name type="synonym">Tardigrade</name>
    <dbReference type="NCBI Taxonomy" id="947166"/>
    <lineage>
        <taxon>Eukaryota</taxon>
        <taxon>Metazoa</taxon>
        <taxon>Ecdysozoa</taxon>
        <taxon>Tardigrada</taxon>
        <taxon>Eutardigrada</taxon>
        <taxon>Parachela</taxon>
        <taxon>Hypsibioidea</taxon>
        <taxon>Ramazzottiidae</taxon>
        <taxon>Ramazzottius</taxon>
    </lineage>
</organism>
<dbReference type="GO" id="GO:0005509">
    <property type="term" value="F:calcium ion binding"/>
    <property type="evidence" value="ECO:0007669"/>
    <property type="project" value="UniProtKB-UniRule"/>
</dbReference>
<evidence type="ECO:0000259" key="14">
    <source>
        <dbReference type="PROSITE" id="PS50008"/>
    </source>
</evidence>
<feature type="binding site" evidence="10">
    <location>
        <position position="328"/>
    </location>
    <ligand>
        <name>Ca(2+)</name>
        <dbReference type="ChEBI" id="CHEBI:29108"/>
    </ligand>
</feature>
<dbReference type="SMART" id="SM00149">
    <property type="entry name" value="PLCYc"/>
    <property type="match status" value="1"/>
</dbReference>
<evidence type="ECO:0000313" key="16">
    <source>
        <dbReference type="Proteomes" id="UP000186922"/>
    </source>
</evidence>
<dbReference type="InterPro" id="IPR014815">
    <property type="entry name" value="PLC-beta_C"/>
</dbReference>
<dbReference type="SUPFAM" id="SSF69989">
    <property type="entry name" value="C-terminal domain of PLC-beta"/>
    <property type="match status" value="1"/>
</dbReference>
<reference evidence="15 16" key="1">
    <citation type="journal article" date="2016" name="Nat. Commun.">
        <title>Extremotolerant tardigrade genome and improved radiotolerance of human cultured cells by tardigrade-unique protein.</title>
        <authorList>
            <person name="Hashimoto T."/>
            <person name="Horikawa D.D."/>
            <person name="Saito Y."/>
            <person name="Kuwahara H."/>
            <person name="Kozuka-Hata H."/>
            <person name="Shin-I T."/>
            <person name="Minakuchi Y."/>
            <person name="Ohishi K."/>
            <person name="Motoyama A."/>
            <person name="Aizu T."/>
            <person name="Enomoto A."/>
            <person name="Kondo K."/>
            <person name="Tanaka S."/>
            <person name="Hara Y."/>
            <person name="Koshikawa S."/>
            <person name="Sagara H."/>
            <person name="Miura T."/>
            <person name="Yokobori S."/>
            <person name="Miyagawa K."/>
            <person name="Suzuki Y."/>
            <person name="Kubo T."/>
            <person name="Oyama M."/>
            <person name="Kohara Y."/>
            <person name="Fujiyama A."/>
            <person name="Arakawa K."/>
            <person name="Katayama T."/>
            <person name="Toyoda A."/>
            <person name="Kunieda T."/>
        </authorList>
    </citation>
    <scope>NUCLEOTIDE SEQUENCE [LARGE SCALE GENOMIC DNA]</scope>
    <source>
        <strain evidence="15 16">YOKOZUNA-1</strain>
    </source>
</reference>
<feature type="domain" description="C2" evidence="13">
    <location>
        <begin position="823"/>
        <end position="951"/>
    </location>
</feature>
<dbReference type="InterPro" id="IPR042531">
    <property type="entry name" value="PLC-beta_C_sf"/>
</dbReference>
<dbReference type="SUPFAM" id="SSF47473">
    <property type="entry name" value="EF-hand"/>
    <property type="match status" value="1"/>
</dbReference>
<feature type="region of interest" description="Disordered" evidence="12">
    <location>
        <begin position="1103"/>
        <end position="1127"/>
    </location>
</feature>
<comment type="catalytic activity">
    <reaction evidence="1 8 11">
        <text>a 1,2-diacyl-sn-glycero-3-phospho-(1D-myo-inositol-4,5-bisphosphate) + H2O = 1D-myo-inositol 1,4,5-trisphosphate + a 1,2-diacyl-sn-glycerol + H(+)</text>
        <dbReference type="Rhea" id="RHEA:33179"/>
        <dbReference type="ChEBI" id="CHEBI:15377"/>
        <dbReference type="ChEBI" id="CHEBI:15378"/>
        <dbReference type="ChEBI" id="CHEBI:17815"/>
        <dbReference type="ChEBI" id="CHEBI:58456"/>
        <dbReference type="ChEBI" id="CHEBI:203600"/>
        <dbReference type="EC" id="3.1.4.11"/>
    </reaction>
</comment>
<evidence type="ECO:0000256" key="5">
    <source>
        <dbReference type="ARBA" id="ARBA00022963"/>
    </source>
</evidence>
<dbReference type="PROSITE" id="PS50007">
    <property type="entry name" value="PIPLC_X_DOMAIN"/>
    <property type="match status" value="1"/>
</dbReference>
<sequence>MSQAKPFEFNWQLTVPQALQDGCLFDKWEEESAEIEFNCMFKVDEHGFFLYYKPENKETVVLEMAYVSDIRLGLVPKHFGVMAELQDRGKGFLEDRSMTLCSGTDLVNVQYRHIVAPDPDTCKLWARTLTKLSHNLKANHISPMTMLMKHWKRLVIGTNEKGKIPVRSITRTFASGKTEKIIFQCLNDLKLPSGKNDEIEPADFTFDKFYMLYHKICPRTDILELFKKLNSGKDYLDIAHLMKFLNEEQRDPRLNEILFPFYTDKRIIQLINQHEPDPEMRKRERLSFDGFCRYLMSDENAPVFLDRLDVSQDLDQPLAHYFINSSHNTYLSGRQFGGKSSVEMYRQTLLAGCRCIELDCWDGKNDEEPIITHGKAMCTDILFKDAIIAIRDTAFVVSDLPVILSFENHCSKPQQNKMARYCEEIFGDLLLKAPLDSHPLTPGTPLPPPRLLLRKILIKNKRLKPEVEKRGLELMRAGQEAAILREDTELLQDPSTLIDGEELAPTALADENAPFDRINAQERGSISSRGSKGSGKRTSPSDTVRALHKKGSSSSITSRTSIPAIPGVVVPPDQFNTPPGPSGDEAHPEAPLVPPHVSANGLPTVSSLPALPLTLESTRPASPLLTSISIPGPAKSPLVIQNGEIPATLLVKDSHGAPIDIDELLEPDKPNTGKGTTKKGTLSQDEEAAMLANYQYTGATTNIHPYLSSLVNYAQPVKFQGFDVAAERNLSFCMSSFNESAGLTLLKTGAIEFVNYNKRQLSRIYPKGGRVDSSNFLPQIFWNTGCQMVALNFQTPDLGMQLNSGKFEYNGNCGYLLKPDFMRRPDRTFDPSSESSVDGVIAAYCSVQVISGQFLSDKKVGTYVEVDMYGLPTDTIRKEYRTTTVPGNGLNPLYNEEKFEFRKIILPELAMLRFCVYDEYGKVLGQRVLPLDGLQAGYRHISLRTEANFPLSLPTLFCQIVLRTYVPDGFADFVSALFEPQQKTERRPKSTTLESMAEGDKNRTDQPSKNRLALEPGDSKKAGAAVVTQADQTAQLPNVKLTDSRPKEDAANEPIAIDELRKDKAFVKLLKKQNEELDALKKKHTKERQSMQRIHSMVSDRVVVQPDKGSSKKKSGNNHDGSLHGLNDQQLSKVRQLVQEQTKEWTALIAQNLKEEHELLKNHCAQQCESLKKLLDLAQIQQTKDVESKHARENRDLKSAQAKQSMEASRDIQNDKKIKNKAEKDRRIRELSSNNTKRFIEERKRLANKQSRELDNLKKMQGEQAENLVRENEKALQIQDIAYEEARLALKDETVV</sequence>
<dbReference type="SMART" id="SM00148">
    <property type="entry name" value="PLCXc"/>
    <property type="match status" value="1"/>
</dbReference>
<dbReference type="GO" id="GO:0046488">
    <property type="term" value="P:phosphatidylinositol metabolic process"/>
    <property type="evidence" value="ECO:0007669"/>
    <property type="project" value="TreeGrafter"/>
</dbReference>
<keyword evidence="6 8" id="KW-0443">Lipid metabolism</keyword>
<proteinExistence type="predicted"/>
<dbReference type="GO" id="GO:0048015">
    <property type="term" value="P:phosphatidylinositol-mediated signaling"/>
    <property type="evidence" value="ECO:0007669"/>
    <property type="project" value="TreeGrafter"/>
</dbReference>
<feature type="compositionally biased region" description="Basic and acidic residues" evidence="12">
    <location>
        <begin position="1208"/>
        <end position="1226"/>
    </location>
</feature>
<evidence type="ECO:0000256" key="2">
    <source>
        <dbReference type="ARBA" id="ARBA00022553"/>
    </source>
</evidence>
<feature type="compositionally biased region" description="Basic and acidic residues" evidence="12">
    <location>
        <begin position="1184"/>
        <end position="1198"/>
    </location>
</feature>
<dbReference type="CDD" id="cd13361">
    <property type="entry name" value="PH_PLC_beta"/>
    <property type="match status" value="1"/>
</dbReference>
<accession>A0A1D1VKI5</accession>
<feature type="active site" evidence="9">
    <location>
        <position position="373"/>
    </location>
</feature>
<feature type="binding site" evidence="10">
    <location>
        <position position="357"/>
    </location>
    <ligand>
        <name>Ca(2+)</name>
        <dbReference type="ChEBI" id="CHEBI:29108"/>
    </ligand>
</feature>
<evidence type="ECO:0000256" key="10">
    <source>
        <dbReference type="PIRSR" id="PIRSR000956-2"/>
    </source>
</evidence>
<dbReference type="InterPro" id="IPR001192">
    <property type="entry name" value="PI-PLC_fam"/>
</dbReference>
<dbReference type="PIRSF" id="PIRSF000956">
    <property type="entry name" value="PLC-beta"/>
    <property type="match status" value="1"/>
</dbReference>
<feature type="binding site" evidence="10">
    <location>
        <position position="359"/>
    </location>
    <ligand>
        <name>Ca(2+)</name>
        <dbReference type="ChEBI" id="CHEBI:29108"/>
    </ligand>
</feature>
<feature type="region of interest" description="Disordered" evidence="12">
    <location>
        <begin position="665"/>
        <end position="684"/>
    </location>
</feature>
<dbReference type="InterPro" id="IPR017946">
    <property type="entry name" value="PLC-like_Pdiesterase_TIM-brl"/>
</dbReference>
<feature type="compositionally biased region" description="Low complexity" evidence="12">
    <location>
        <begin position="672"/>
        <end position="681"/>
    </location>
</feature>
<dbReference type="SUPFAM" id="SSF49562">
    <property type="entry name" value="C2 domain (Calcium/lipid-binding domain, CaLB)"/>
    <property type="match status" value="1"/>
</dbReference>
<dbReference type="Gene3D" id="2.60.40.150">
    <property type="entry name" value="C2 domain"/>
    <property type="match status" value="1"/>
</dbReference>
<feature type="binding site" evidence="10">
    <location>
        <position position="407"/>
    </location>
    <ligand>
        <name>Ca(2+)</name>
        <dbReference type="ChEBI" id="CHEBI:29108"/>
    </ligand>
</feature>
<dbReference type="Gene3D" id="1.20.1230.10">
    <property type="entry name" value="Phospholipase C beta, distal C-terminal domain"/>
    <property type="match status" value="1"/>
</dbReference>
<comment type="cofactor">
    <cofactor evidence="10">
        <name>Ca(2+)</name>
        <dbReference type="ChEBI" id="CHEBI:29108"/>
    </cofactor>
    <text evidence="10">Binds 1 Ca(2+) ion per subunit.</text>
</comment>
<dbReference type="Proteomes" id="UP000186922">
    <property type="component" value="Unassembled WGS sequence"/>
</dbReference>
<evidence type="ECO:0000256" key="12">
    <source>
        <dbReference type="SAM" id="MobiDB-lite"/>
    </source>
</evidence>
<dbReference type="GO" id="GO:0051209">
    <property type="term" value="P:release of sequestered calcium ion into cytosol"/>
    <property type="evidence" value="ECO:0007669"/>
    <property type="project" value="TreeGrafter"/>
</dbReference>
<dbReference type="EC" id="3.1.4.11" evidence="8"/>
<dbReference type="InterPro" id="IPR053945">
    <property type="entry name" value="PLCB1-4-like_EFh"/>
</dbReference>
<dbReference type="Pfam" id="PF17787">
    <property type="entry name" value="PH_14"/>
    <property type="match status" value="1"/>
</dbReference>
<dbReference type="InterPro" id="IPR035892">
    <property type="entry name" value="C2_domain_sf"/>
</dbReference>
<feature type="region of interest" description="Disordered" evidence="12">
    <location>
        <begin position="506"/>
        <end position="595"/>
    </location>
</feature>
<dbReference type="CDD" id="cd00275">
    <property type="entry name" value="C2_PLC_like"/>
    <property type="match status" value="1"/>
</dbReference>
<dbReference type="EMBL" id="BDGG01000008">
    <property type="protein sequence ID" value="GAV02127.1"/>
    <property type="molecule type" value="Genomic_DNA"/>
</dbReference>
<dbReference type="GO" id="GO:0004435">
    <property type="term" value="F:phosphatidylinositol-4,5-bisphosphate phospholipase C activity"/>
    <property type="evidence" value="ECO:0007669"/>
    <property type="project" value="UniProtKB-UniRule"/>
</dbReference>
<evidence type="ECO:0000313" key="15">
    <source>
        <dbReference type="EMBL" id="GAV02127.1"/>
    </source>
</evidence>
<evidence type="ECO:0000256" key="9">
    <source>
        <dbReference type="PIRSR" id="PIRSR000956-1"/>
    </source>
</evidence>
<feature type="region of interest" description="Disordered" evidence="12">
    <location>
        <begin position="1184"/>
        <end position="1226"/>
    </location>
</feature>
<keyword evidence="4 10" id="KW-0106">Calcium</keyword>
<name>A0A1D1VKI5_RAMVA</name>
<dbReference type="Gene3D" id="1.10.238.10">
    <property type="entry name" value="EF-hand"/>
    <property type="match status" value="1"/>
</dbReference>
<keyword evidence="7 8" id="KW-0807">Transducer</keyword>
<keyword evidence="5 8" id="KW-0442">Lipid degradation</keyword>
<evidence type="ECO:0000256" key="7">
    <source>
        <dbReference type="ARBA" id="ARBA00023224"/>
    </source>
</evidence>
<dbReference type="OrthoDB" id="269822at2759"/>
<keyword evidence="3 8" id="KW-0378">Hydrolase</keyword>
<evidence type="ECO:0000256" key="11">
    <source>
        <dbReference type="RuleBase" id="RU361133"/>
    </source>
</evidence>
<dbReference type="InterPro" id="IPR001711">
    <property type="entry name" value="PLipase_C_Pinositol-sp_Y"/>
</dbReference>
<feature type="region of interest" description="Disordered" evidence="12">
    <location>
        <begin position="981"/>
        <end position="1056"/>
    </location>
</feature>
<dbReference type="PANTHER" id="PTHR10336:SF36">
    <property type="entry name" value="1-PHOSPHATIDYLINOSITOL 4,5-BISPHOSPHATE PHOSPHODIESTERASE BETA-4"/>
    <property type="match status" value="1"/>
</dbReference>
<dbReference type="PROSITE" id="PS50004">
    <property type="entry name" value="C2"/>
    <property type="match status" value="1"/>
</dbReference>
<evidence type="ECO:0000256" key="4">
    <source>
        <dbReference type="ARBA" id="ARBA00022837"/>
    </source>
</evidence>
<dbReference type="FunFam" id="2.60.40.150:FF:000008">
    <property type="entry name" value="1-phosphatidylinositol 4,5-bisphosphate phosphodiesterase"/>
    <property type="match status" value="1"/>
</dbReference>
<feature type="active site" evidence="9">
    <location>
        <position position="327"/>
    </location>
</feature>
<dbReference type="Pfam" id="PF22631">
    <property type="entry name" value="PLCB1-4-like_EFh"/>
    <property type="match status" value="1"/>
</dbReference>
<protein>
    <recommendedName>
        <fullName evidence="8">1-phosphatidylinositol 4,5-bisphosphate phosphodiesterase</fullName>
        <ecNumber evidence="8">3.1.4.11</ecNumber>
    </recommendedName>
</protein>
<feature type="compositionally biased region" description="Low complexity" evidence="12">
    <location>
        <begin position="552"/>
        <end position="562"/>
    </location>
</feature>
<dbReference type="InterPro" id="IPR000008">
    <property type="entry name" value="C2_dom"/>
</dbReference>
<dbReference type="Gene3D" id="2.30.29.240">
    <property type="match status" value="1"/>
</dbReference>
<evidence type="ECO:0000256" key="1">
    <source>
        <dbReference type="ARBA" id="ARBA00001195"/>
    </source>
</evidence>
<dbReference type="InterPro" id="IPR011992">
    <property type="entry name" value="EF-hand-dom_pair"/>
</dbReference>
<evidence type="ECO:0000256" key="3">
    <source>
        <dbReference type="ARBA" id="ARBA00022801"/>
    </source>
</evidence>
<keyword evidence="16" id="KW-1185">Reference proteome</keyword>